<name>A0ABP7DL65_9MICC</name>
<dbReference type="GO" id="GO:0004180">
    <property type="term" value="F:carboxypeptidase activity"/>
    <property type="evidence" value="ECO:0007669"/>
    <property type="project" value="UniProtKB-KW"/>
</dbReference>
<organism evidence="3 4">
    <name type="scientific">Zhihengliuella alba</name>
    <dbReference type="NCBI Taxonomy" id="547018"/>
    <lineage>
        <taxon>Bacteria</taxon>
        <taxon>Bacillati</taxon>
        <taxon>Actinomycetota</taxon>
        <taxon>Actinomycetes</taxon>
        <taxon>Micrococcales</taxon>
        <taxon>Micrococcaceae</taxon>
        <taxon>Zhihengliuella</taxon>
    </lineage>
</organism>
<proteinExistence type="inferred from homology"/>
<dbReference type="Pfam" id="PF02113">
    <property type="entry name" value="Peptidase_S13"/>
    <property type="match status" value="2"/>
</dbReference>
<evidence type="ECO:0000256" key="1">
    <source>
        <dbReference type="ARBA" id="ARBA00006096"/>
    </source>
</evidence>
<keyword evidence="3" id="KW-0645">Protease</keyword>
<evidence type="ECO:0000313" key="3">
    <source>
        <dbReference type="EMBL" id="GAA3705744.1"/>
    </source>
</evidence>
<keyword evidence="4" id="KW-1185">Reference proteome</keyword>
<dbReference type="NCBIfam" id="TIGR00666">
    <property type="entry name" value="PBP4"/>
    <property type="match status" value="1"/>
</dbReference>
<dbReference type="PANTHER" id="PTHR30023">
    <property type="entry name" value="D-ALANYL-D-ALANINE CARBOXYPEPTIDASE"/>
    <property type="match status" value="1"/>
</dbReference>
<evidence type="ECO:0000313" key="4">
    <source>
        <dbReference type="Proteomes" id="UP001501536"/>
    </source>
</evidence>
<evidence type="ECO:0000256" key="2">
    <source>
        <dbReference type="ARBA" id="ARBA00022801"/>
    </source>
</evidence>
<reference evidence="4" key="1">
    <citation type="journal article" date="2019" name="Int. J. Syst. Evol. Microbiol.">
        <title>The Global Catalogue of Microorganisms (GCM) 10K type strain sequencing project: providing services to taxonomists for standard genome sequencing and annotation.</title>
        <authorList>
            <consortium name="The Broad Institute Genomics Platform"/>
            <consortium name="The Broad Institute Genome Sequencing Center for Infectious Disease"/>
            <person name="Wu L."/>
            <person name="Ma J."/>
        </authorList>
    </citation>
    <scope>NUCLEOTIDE SEQUENCE [LARGE SCALE GENOMIC DNA]</scope>
    <source>
        <strain evidence="4">JCM 16961</strain>
    </source>
</reference>
<accession>A0ABP7DL65</accession>
<dbReference type="InterPro" id="IPR000667">
    <property type="entry name" value="Peptidase_S13"/>
</dbReference>
<dbReference type="Gene3D" id="3.40.710.10">
    <property type="entry name" value="DD-peptidase/beta-lactamase superfamily"/>
    <property type="match status" value="2"/>
</dbReference>
<dbReference type="SUPFAM" id="SSF56601">
    <property type="entry name" value="beta-lactamase/transpeptidase-like"/>
    <property type="match status" value="1"/>
</dbReference>
<dbReference type="PRINTS" id="PR00922">
    <property type="entry name" value="DADACBPTASE3"/>
</dbReference>
<keyword evidence="3" id="KW-0121">Carboxypeptidase</keyword>
<sequence length="455" mass="46116">MRRKSSRRLRAAGLALMVLLVVALLVINLLHLAPAVLTRTTPLVPQDELPTVGAAQVTAAPPLGQEPVTAEAAEAALGPVFESFPTAAGHVTGTVVDVASGDPVFSRGGDTPGTPASSLKTLTAAAALSVLGEDRTVATSTYSTGGDVLLAGGGDVLLTPERLAVLAADTAAALSEGQGGDAAPVQVVLDDTLFDGSTLSPHWDQSLLTTNNIAPVMPLAMFAARASAASGAPRVADPAMTAALSFRDALAAELGGDRVAGEVVRGVRGEDAEPLAKLVSPTIGRMVEVMTQHSENYVAETLGRLVAIELGQPASFGGVSHGLTRALERMGIDTAGARIVDASGLAAANQVTPDQLALMMAAVTTAGHEDLRDVTYLLPIAGATGTMAHRLGTEQTLGRVRAKTGTLAGVVTLTGLAVTENGRLVAFSFFARDVPGSLGAARAELDRAAAALTTL</sequence>
<dbReference type="EMBL" id="BAABCJ010000005">
    <property type="protein sequence ID" value="GAA3705744.1"/>
    <property type="molecule type" value="Genomic_DNA"/>
</dbReference>
<protein>
    <submittedName>
        <fullName evidence="3">D-alanyl-D-alanine carboxypeptidase/D-alanyl-D-alanine-endopeptidase</fullName>
    </submittedName>
</protein>
<dbReference type="RefSeq" id="WP_344883660.1">
    <property type="nucleotide sequence ID" value="NZ_BAABCJ010000005.1"/>
</dbReference>
<dbReference type="Proteomes" id="UP001501536">
    <property type="component" value="Unassembled WGS sequence"/>
</dbReference>
<keyword evidence="2" id="KW-0378">Hydrolase</keyword>
<comment type="similarity">
    <text evidence="1">Belongs to the peptidase S13 family.</text>
</comment>
<dbReference type="PANTHER" id="PTHR30023:SF0">
    <property type="entry name" value="PENICILLIN-SENSITIVE CARBOXYPEPTIDASE A"/>
    <property type="match status" value="1"/>
</dbReference>
<gene>
    <name evidence="3" type="primary">dacB</name>
    <name evidence="3" type="ORF">GCM10022377_19390</name>
</gene>
<comment type="caution">
    <text evidence="3">The sequence shown here is derived from an EMBL/GenBank/DDBJ whole genome shotgun (WGS) entry which is preliminary data.</text>
</comment>
<dbReference type="InterPro" id="IPR012338">
    <property type="entry name" value="Beta-lactam/transpept-like"/>
</dbReference>